<dbReference type="PANTHER" id="PTHR43173">
    <property type="entry name" value="ABC1 FAMILY PROTEIN"/>
    <property type="match status" value="1"/>
</dbReference>
<organism evidence="3 4">
    <name type="scientific">Thamnocephalis sphaerospora</name>
    <dbReference type="NCBI Taxonomy" id="78915"/>
    <lineage>
        <taxon>Eukaryota</taxon>
        <taxon>Fungi</taxon>
        <taxon>Fungi incertae sedis</taxon>
        <taxon>Zoopagomycota</taxon>
        <taxon>Zoopagomycotina</taxon>
        <taxon>Zoopagomycetes</taxon>
        <taxon>Zoopagales</taxon>
        <taxon>Sigmoideomycetaceae</taxon>
        <taxon>Thamnocephalis</taxon>
    </lineage>
</organism>
<gene>
    <name evidence="3" type="ORF">THASP1DRAFT_8237</name>
</gene>
<comment type="similarity">
    <text evidence="1">Belongs to the protein kinase superfamily. ADCK protein kinase family.</text>
</comment>
<name>A0A4P9XGF8_9FUNG</name>
<dbReference type="STRING" id="78915.A0A4P9XGF8"/>
<protein>
    <submittedName>
        <fullName evidence="3">ABC1 family-domain-containing protein</fullName>
    </submittedName>
</protein>
<sequence length="452" mass="50893">RTATVATPLACGLYAWDRWYGAEVLSRNGRALLAAGLITADYKLNFRADQPPEALSELHKRVAERVLRVCQRNGGLYIKFGQALALQSAVLPPEYNRVMQVLLDDAPSVPYAQVEQILREELGQSPDELFLNFSHTPVASASIAQVHRAQLSDGTQVAVKVQKPTIRPQMDWDLRAYALLTKFFEWAFELPVSSFAETVQDHLRQETDFIREGRNAEACARAIQDEPRLRDRVYVPRIFWEHTAGRVLTAEWAEGRRLADAPALTEAGFDMAEAMRIMVDLFAHQIFVSGFVHCDPHPGNLLVRQDPRRSRGKPMLVLLDHGLYVRCRPSFRQEQCRLWTALFTNDHEALRTVCEAWGIGDVTTFASATLMRPYRAGQSAAELSAPVQARDVYALQMQAKERARTVLANEQRIPYELVLVARNMNMVRACNQALGSPVNRIGVMADWAARGL</sequence>
<dbReference type="AlphaFoldDB" id="A0A4P9XGF8"/>
<dbReference type="SUPFAM" id="SSF56112">
    <property type="entry name" value="Protein kinase-like (PK-like)"/>
    <property type="match status" value="1"/>
</dbReference>
<reference evidence="4" key="1">
    <citation type="journal article" date="2018" name="Nat. Microbiol.">
        <title>Leveraging single-cell genomics to expand the fungal tree of life.</title>
        <authorList>
            <person name="Ahrendt S.R."/>
            <person name="Quandt C.A."/>
            <person name="Ciobanu D."/>
            <person name="Clum A."/>
            <person name="Salamov A."/>
            <person name="Andreopoulos B."/>
            <person name="Cheng J.F."/>
            <person name="Woyke T."/>
            <person name="Pelin A."/>
            <person name="Henrissat B."/>
            <person name="Reynolds N.K."/>
            <person name="Benny G.L."/>
            <person name="Smith M.E."/>
            <person name="James T.Y."/>
            <person name="Grigoriev I.V."/>
        </authorList>
    </citation>
    <scope>NUCLEOTIDE SEQUENCE [LARGE SCALE GENOMIC DNA]</scope>
    <source>
        <strain evidence="4">RSA 1356</strain>
    </source>
</reference>
<dbReference type="EMBL" id="KZ993499">
    <property type="protein sequence ID" value="RKP04723.1"/>
    <property type="molecule type" value="Genomic_DNA"/>
</dbReference>
<dbReference type="OrthoDB" id="427480at2759"/>
<evidence type="ECO:0000256" key="1">
    <source>
        <dbReference type="ARBA" id="ARBA00009670"/>
    </source>
</evidence>
<feature type="domain" description="ABC1 atypical kinase-like" evidence="2">
    <location>
        <begin position="102"/>
        <end position="351"/>
    </location>
</feature>
<feature type="non-terminal residue" evidence="3">
    <location>
        <position position="452"/>
    </location>
</feature>
<evidence type="ECO:0000259" key="2">
    <source>
        <dbReference type="Pfam" id="PF03109"/>
    </source>
</evidence>
<dbReference type="InterPro" id="IPR011009">
    <property type="entry name" value="Kinase-like_dom_sf"/>
</dbReference>
<feature type="non-terminal residue" evidence="3">
    <location>
        <position position="1"/>
    </location>
</feature>
<dbReference type="PANTHER" id="PTHR43173:SF37">
    <property type="entry name" value="ABC1 FAMILY PROTEIN C10F6.14C"/>
    <property type="match status" value="1"/>
</dbReference>
<dbReference type="InterPro" id="IPR051130">
    <property type="entry name" value="Mito_struct-func_regulator"/>
</dbReference>
<dbReference type="InterPro" id="IPR045307">
    <property type="entry name" value="ADCK1_dom"/>
</dbReference>
<accession>A0A4P9XGF8</accession>
<evidence type="ECO:0000313" key="3">
    <source>
        <dbReference type="EMBL" id="RKP04723.1"/>
    </source>
</evidence>
<dbReference type="CDD" id="cd13969">
    <property type="entry name" value="ADCK1-like"/>
    <property type="match status" value="1"/>
</dbReference>
<dbReference type="Proteomes" id="UP000271241">
    <property type="component" value="Unassembled WGS sequence"/>
</dbReference>
<proteinExistence type="inferred from homology"/>
<dbReference type="InterPro" id="IPR004147">
    <property type="entry name" value="ABC1_dom"/>
</dbReference>
<keyword evidence="4" id="KW-1185">Reference proteome</keyword>
<dbReference type="Pfam" id="PF03109">
    <property type="entry name" value="ABC1"/>
    <property type="match status" value="1"/>
</dbReference>
<evidence type="ECO:0000313" key="4">
    <source>
        <dbReference type="Proteomes" id="UP000271241"/>
    </source>
</evidence>